<feature type="compositionally biased region" description="Basic and acidic residues" evidence="1">
    <location>
        <begin position="79"/>
        <end position="94"/>
    </location>
</feature>
<evidence type="ECO:0000313" key="3">
    <source>
        <dbReference type="Proteomes" id="UP000240912"/>
    </source>
</evidence>
<name>A0A2T3HHY5_9SPHI</name>
<evidence type="ECO:0000256" key="1">
    <source>
        <dbReference type="SAM" id="MobiDB-lite"/>
    </source>
</evidence>
<feature type="compositionally biased region" description="Acidic residues" evidence="1">
    <location>
        <begin position="64"/>
        <end position="78"/>
    </location>
</feature>
<organism evidence="2 3">
    <name type="scientific">Pedobacter yulinensis</name>
    <dbReference type="NCBI Taxonomy" id="2126353"/>
    <lineage>
        <taxon>Bacteria</taxon>
        <taxon>Pseudomonadati</taxon>
        <taxon>Bacteroidota</taxon>
        <taxon>Sphingobacteriia</taxon>
        <taxon>Sphingobacteriales</taxon>
        <taxon>Sphingobacteriaceae</taxon>
        <taxon>Pedobacter</taxon>
    </lineage>
</organism>
<dbReference type="Proteomes" id="UP000240912">
    <property type="component" value="Unassembled WGS sequence"/>
</dbReference>
<proteinExistence type="predicted"/>
<gene>
    <name evidence="2" type="ORF">C7T94_14660</name>
</gene>
<protein>
    <submittedName>
        <fullName evidence="2">Uncharacterized protein</fullName>
    </submittedName>
</protein>
<accession>A0A2T3HHY5</accession>
<dbReference type="EMBL" id="PYLS01000006">
    <property type="protein sequence ID" value="PST82054.1"/>
    <property type="molecule type" value="Genomic_DNA"/>
</dbReference>
<feature type="region of interest" description="Disordered" evidence="1">
    <location>
        <begin position="1"/>
        <end position="94"/>
    </location>
</feature>
<sequence>MWSQNNKPMETNRGFEYGESATPEENKHGNAARVPGDSEEVEKGVGYGAPGEGSGVSVPADEGIPAEEAIDSLDGDTESSDKPETDPDSRESAI</sequence>
<comment type="caution">
    <text evidence="2">The sequence shown here is derived from an EMBL/GenBank/DDBJ whole genome shotgun (WGS) entry which is preliminary data.</text>
</comment>
<evidence type="ECO:0000313" key="2">
    <source>
        <dbReference type="EMBL" id="PST82054.1"/>
    </source>
</evidence>
<dbReference type="AlphaFoldDB" id="A0A2T3HHY5"/>
<keyword evidence="3" id="KW-1185">Reference proteome</keyword>
<reference evidence="2 3" key="1">
    <citation type="submission" date="2018-03" db="EMBL/GenBank/DDBJ databases">
        <authorList>
            <person name="Keele B.F."/>
        </authorList>
    </citation>
    <scope>NUCLEOTIDE SEQUENCE [LARGE SCALE GENOMIC DNA]</scope>
    <source>
        <strain evidence="2 3">YL28-9</strain>
    </source>
</reference>
<feature type="compositionally biased region" description="Gly residues" evidence="1">
    <location>
        <begin position="45"/>
        <end position="54"/>
    </location>
</feature>